<reference evidence="4 5" key="1">
    <citation type="journal article" date="2013" name="Genome Announc.">
        <title>Genome sequences for three denitrifying bacterial strains isolated from a uranium- and nitrate-contaminated subsurface environment.</title>
        <authorList>
            <person name="Venkatramanan R."/>
            <person name="Prakash O."/>
            <person name="Woyke T."/>
            <person name="Chain P."/>
            <person name="Goodwin L.A."/>
            <person name="Watson D."/>
            <person name="Brooks S."/>
            <person name="Kostka J.E."/>
            <person name="Green S.J."/>
        </authorList>
    </citation>
    <scope>NUCLEOTIDE SEQUENCE [LARGE SCALE GENOMIC DNA]</scope>
    <source>
        <strain evidence="4 5">1NES1</strain>
    </source>
</reference>
<name>N0B3V3_9HYPH</name>
<dbReference type="SFLD" id="SFLDG00358">
    <property type="entry name" value="Main_(cytGST)"/>
    <property type="match status" value="1"/>
</dbReference>
<accession>N0B3V3</accession>
<feature type="domain" description="GST C-terminal" evidence="3">
    <location>
        <begin position="87"/>
        <end position="199"/>
    </location>
</feature>
<dbReference type="SUPFAM" id="SSF52833">
    <property type="entry name" value="Thioredoxin-like"/>
    <property type="match status" value="1"/>
</dbReference>
<dbReference type="AlphaFoldDB" id="N0B3V3"/>
<dbReference type="Pfam" id="PF00043">
    <property type="entry name" value="GST_C"/>
    <property type="match status" value="1"/>
</dbReference>
<sequence>MAAKLYDLELSGNCYKVRLLCALLDVPLEIIPVDFLSGAHKKAPLIDLNPFGEIPIFQDGDLVLRDSQAILVYVARKWGGESWLPTDPAGLAQVSQWLMMAENEIARGPNDARLHDKFGYKLDIERARNNAARVFGLLEKRLAKAHWLALDRPTIADIACMPYVALGHEGGVPPDGFPAVTSWVGRVKALPGFIGMPAI</sequence>
<evidence type="ECO:0000259" key="3">
    <source>
        <dbReference type="PROSITE" id="PS50405"/>
    </source>
</evidence>
<evidence type="ECO:0000256" key="1">
    <source>
        <dbReference type="RuleBase" id="RU003494"/>
    </source>
</evidence>
<dbReference type="InterPro" id="IPR036249">
    <property type="entry name" value="Thioredoxin-like_sf"/>
</dbReference>
<dbReference type="HOGENOM" id="CLU_011226_6_0_5"/>
<feature type="domain" description="GST N-terminal" evidence="2">
    <location>
        <begin position="1"/>
        <end position="82"/>
    </location>
</feature>
<dbReference type="Gene3D" id="3.40.30.10">
    <property type="entry name" value="Glutaredoxin"/>
    <property type="match status" value="1"/>
</dbReference>
<gene>
    <name evidence="4" type="ORF">HYPDE_25973</name>
</gene>
<dbReference type="SUPFAM" id="SSF47616">
    <property type="entry name" value="GST C-terminal domain-like"/>
    <property type="match status" value="1"/>
</dbReference>
<dbReference type="KEGG" id="hdt:HYPDE_25973"/>
<evidence type="ECO:0000313" key="4">
    <source>
        <dbReference type="EMBL" id="AGK56877.1"/>
    </source>
</evidence>
<evidence type="ECO:0000259" key="2">
    <source>
        <dbReference type="PROSITE" id="PS50404"/>
    </source>
</evidence>
<dbReference type="InterPro" id="IPR036282">
    <property type="entry name" value="Glutathione-S-Trfase_C_sf"/>
</dbReference>
<proteinExistence type="inferred from homology"/>
<dbReference type="eggNOG" id="COG0625">
    <property type="taxonomic scope" value="Bacteria"/>
</dbReference>
<protein>
    <submittedName>
        <fullName evidence="4">Protein gstA</fullName>
    </submittedName>
</protein>
<evidence type="ECO:0000313" key="5">
    <source>
        <dbReference type="Proteomes" id="UP000005952"/>
    </source>
</evidence>
<keyword evidence="5" id="KW-1185">Reference proteome</keyword>
<dbReference type="SFLD" id="SFLDS00019">
    <property type="entry name" value="Glutathione_Transferase_(cytos"/>
    <property type="match status" value="1"/>
</dbReference>
<dbReference type="Proteomes" id="UP000005952">
    <property type="component" value="Chromosome"/>
</dbReference>
<dbReference type="CDD" id="cd03056">
    <property type="entry name" value="GST_N_4"/>
    <property type="match status" value="1"/>
</dbReference>
<dbReference type="InterPro" id="IPR040079">
    <property type="entry name" value="Glutathione_S-Trfase"/>
</dbReference>
<organism evidence="4 5">
    <name type="scientific">Hyphomicrobium denitrificans 1NES1</name>
    <dbReference type="NCBI Taxonomy" id="670307"/>
    <lineage>
        <taxon>Bacteria</taxon>
        <taxon>Pseudomonadati</taxon>
        <taxon>Pseudomonadota</taxon>
        <taxon>Alphaproteobacteria</taxon>
        <taxon>Hyphomicrobiales</taxon>
        <taxon>Hyphomicrobiaceae</taxon>
        <taxon>Hyphomicrobium</taxon>
    </lineage>
</organism>
<dbReference type="PROSITE" id="PS50404">
    <property type="entry name" value="GST_NTER"/>
    <property type="match status" value="1"/>
</dbReference>
<dbReference type="EMBL" id="CP005587">
    <property type="protein sequence ID" value="AGK56877.1"/>
    <property type="molecule type" value="Genomic_DNA"/>
</dbReference>
<dbReference type="PROSITE" id="PS50405">
    <property type="entry name" value="GST_CTER"/>
    <property type="match status" value="1"/>
</dbReference>
<dbReference type="Gene3D" id="1.20.1050.10">
    <property type="match status" value="1"/>
</dbReference>
<dbReference type="STRING" id="670307.HYPDE_25973"/>
<dbReference type="InterPro" id="IPR010987">
    <property type="entry name" value="Glutathione-S-Trfase_C-like"/>
</dbReference>
<dbReference type="PANTHER" id="PTHR44051">
    <property type="entry name" value="GLUTATHIONE S-TRANSFERASE-RELATED"/>
    <property type="match status" value="1"/>
</dbReference>
<dbReference type="RefSeq" id="WP_015596914.1">
    <property type="nucleotide sequence ID" value="NC_021172.1"/>
</dbReference>
<comment type="similarity">
    <text evidence="1">Belongs to the GST superfamily.</text>
</comment>
<dbReference type="InterPro" id="IPR004046">
    <property type="entry name" value="GST_C"/>
</dbReference>
<dbReference type="InterPro" id="IPR004045">
    <property type="entry name" value="Glutathione_S-Trfase_N"/>
</dbReference>
<dbReference type="Pfam" id="PF02798">
    <property type="entry name" value="GST_N"/>
    <property type="match status" value="1"/>
</dbReference>
<dbReference type="PANTHER" id="PTHR44051:SF2">
    <property type="entry name" value="HYPOTHETICAL GLUTATHIONE S-TRANSFERASE LIKE PROTEIN"/>
    <property type="match status" value="1"/>
</dbReference>
<dbReference type="OrthoDB" id="9810080at2"/>